<feature type="transmembrane region" description="Helical" evidence="1">
    <location>
        <begin position="117"/>
        <end position="143"/>
    </location>
</feature>
<gene>
    <name evidence="2" type="ORF">Pka01_73350</name>
</gene>
<comment type="caution">
    <text evidence="2">The sequence shown here is derived from an EMBL/GenBank/DDBJ whole genome shotgun (WGS) entry which is preliminary data.</text>
</comment>
<accession>A0A8J3VBS6</accession>
<dbReference type="Proteomes" id="UP000630097">
    <property type="component" value="Unassembled WGS sequence"/>
</dbReference>
<evidence type="ECO:0000313" key="3">
    <source>
        <dbReference type="Proteomes" id="UP000630097"/>
    </source>
</evidence>
<dbReference type="AlphaFoldDB" id="A0A8J3VBS6"/>
<keyword evidence="1" id="KW-0812">Transmembrane</keyword>
<feature type="transmembrane region" description="Helical" evidence="1">
    <location>
        <begin position="163"/>
        <end position="181"/>
    </location>
</feature>
<reference evidence="2 3" key="1">
    <citation type="submission" date="2021-01" db="EMBL/GenBank/DDBJ databases">
        <title>Whole genome shotgun sequence of Planotetraspora kaengkrachanensis NBRC 104272.</title>
        <authorList>
            <person name="Komaki H."/>
            <person name="Tamura T."/>
        </authorList>
    </citation>
    <scope>NUCLEOTIDE SEQUENCE [LARGE SCALE GENOMIC DNA]</scope>
    <source>
        <strain evidence="2 3">NBRC 104272</strain>
    </source>
</reference>
<feature type="transmembrane region" description="Helical" evidence="1">
    <location>
        <begin position="188"/>
        <end position="207"/>
    </location>
</feature>
<evidence type="ECO:0000256" key="1">
    <source>
        <dbReference type="SAM" id="Phobius"/>
    </source>
</evidence>
<name>A0A8J3VBS6_9ACTN</name>
<organism evidence="2 3">
    <name type="scientific">Planotetraspora kaengkrachanensis</name>
    <dbReference type="NCBI Taxonomy" id="575193"/>
    <lineage>
        <taxon>Bacteria</taxon>
        <taxon>Bacillati</taxon>
        <taxon>Actinomycetota</taxon>
        <taxon>Actinomycetes</taxon>
        <taxon>Streptosporangiales</taxon>
        <taxon>Streptosporangiaceae</taxon>
        <taxon>Planotetraspora</taxon>
    </lineage>
</organism>
<proteinExistence type="predicted"/>
<protein>
    <submittedName>
        <fullName evidence="2">Uncharacterized protein</fullName>
    </submittedName>
</protein>
<keyword evidence="1" id="KW-0472">Membrane</keyword>
<dbReference type="RefSeq" id="WP_203887493.1">
    <property type="nucleotide sequence ID" value="NZ_BAABHH010000013.1"/>
</dbReference>
<feature type="transmembrane region" description="Helical" evidence="1">
    <location>
        <begin position="12"/>
        <end position="32"/>
    </location>
</feature>
<keyword evidence="1" id="KW-1133">Transmembrane helix</keyword>
<feature type="transmembrane region" description="Helical" evidence="1">
    <location>
        <begin position="238"/>
        <end position="257"/>
    </location>
</feature>
<keyword evidence="3" id="KW-1185">Reference proteome</keyword>
<dbReference type="EMBL" id="BONV01000049">
    <property type="protein sequence ID" value="GIG84208.1"/>
    <property type="molecule type" value="Genomic_DNA"/>
</dbReference>
<feature type="transmembrane region" description="Helical" evidence="1">
    <location>
        <begin position="66"/>
        <end position="90"/>
    </location>
</feature>
<sequence>MVNATRAELTKIRTLPGALIVTGAILALHVLVQLQTTGLFADAVANITPDGIIEVFIGEPQPANEAILGLLAGGSLQMGLFLPVLAAVIAGQEFRSRQLGVTVLAMPRTVRLLTAKLLATALYVLVVAILIAGISTAFMYVAVKGWNPGLLVSGEALLVHIRFIAFAVLFCLTGSAITTVARHTLTGIIVTVALIAVTMTQVLAGSAPDLDALFPLSAARNLILDPGLNELTAGREHGLLVLVGWAVATAVAAEITLGKRDVR</sequence>
<evidence type="ECO:0000313" key="2">
    <source>
        <dbReference type="EMBL" id="GIG84208.1"/>
    </source>
</evidence>